<evidence type="ECO:0000313" key="2">
    <source>
        <dbReference type="Proteomes" id="UP000284333"/>
    </source>
</evidence>
<proteinExistence type="predicted"/>
<dbReference type="Proteomes" id="UP000284333">
    <property type="component" value="Unassembled WGS sequence"/>
</dbReference>
<dbReference type="AlphaFoldDB" id="A0A3S3B510"/>
<comment type="caution">
    <text evidence="1">The sequence shown here is derived from an EMBL/GenBank/DDBJ whole genome shotgun (WGS) entry which is preliminary data.</text>
</comment>
<dbReference type="OrthoDB" id="4477994at2"/>
<name>A0A3S3B510_9NOCA</name>
<keyword evidence="2" id="KW-1185">Reference proteome</keyword>
<evidence type="ECO:0000313" key="1">
    <source>
        <dbReference type="EMBL" id="RVW03360.1"/>
    </source>
</evidence>
<sequence length="105" mass="11433">MGLHLEPEAIEQCVRICDRMLDSLDDAIKEAQGLHNVGGFGDFQIAHQLAAGYTRKAETVDQRLRDYRAVILAMREAFAAGGEAFADTDGQLARALGSLDQGVDR</sequence>
<gene>
    <name evidence="1" type="ORF">EF834_09455</name>
</gene>
<evidence type="ECO:0008006" key="3">
    <source>
        <dbReference type="Google" id="ProtNLM"/>
    </source>
</evidence>
<organism evidence="1 2">
    <name type="scientific">Rhodococcus spongiicola</name>
    <dbReference type="NCBI Taxonomy" id="2487352"/>
    <lineage>
        <taxon>Bacteria</taxon>
        <taxon>Bacillati</taxon>
        <taxon>Actinomycetota</taxon>
        <taxon>Actinomycetes</taxon>
        <taxon>Mycobacteriales</taxon>
        <taxon>Nocardiaceae</taxon>
        <taxon>Rhodococcus</taxon>
    </lineage>
</organism>
<protein>
    <recommendedName>
        <fullName evidence="3">ESX-1 secretion-associated protein</fullName>
    </recommendedName>
</protein>
<dbReference type="EMBL" id="RKLN01000003">
    <property type="protein sequence ID" value="RVW03360.1"/>
    <property type="molecule type" value="Genomic_DNA"/>
</dbReference>
<reference evidence="1 2" key="1">
    <citation type="submission" date="2018-11" db="EMBL/GenBank/DDBJ databases">
        <title>Rhodococcus spongicola sp. nov. and Rhodococcus xishaensis sp. nov. from marine sponges.</title>
        <authorList>
            <person name="Li L."/>
            <person name="Lin H.W."/>
        </authorList>
    </citation>
    <scope>NUCLEOTIDE SEQUENCE [LARGE SCALE GENOMIC DNA]</scope>
    <source>
        <strain evidence="1 2">LHW50502</strain>
    </source>
</reference>
<accession>A0A3S3B510</accession>